<dbReference type="SUPFAM" id="SSF53335">
    <property type="entry name" value="S-adenosyl-L-methionine-dependent methyltransferases"/>
    <property type="match status" value="1"/>
</dbReference>
<keyword evidence="1" id="KW-0812">Transmembrane</keyword>
<comment type="caution">
    <text evidence="2">The sequence shown here is derived from an EMBL/GenBank/DDBJ whole genome shotgun (WGS) entry which is preliminary data.</text>
</comment>
<feature type="transmembrane region" description="Helical" evidence="1">
    <location>
        <begin position="12"/>
        <end position="34"/>
    </location>
</feature>
<name>A0AA40FCY1_9PEZI</name>
<dbReference type="Gene3D" id="3.40.50.150">
    <property type="entry name" value="Vaccinia Virus protein VP39"/>
    <property type="match status" value="1"/>
</dbReference>
<dbReference type="EMBL" id="JAUKUD010000001">
    <property type="protein sequence ID" value="KAK0755016.1"/>
    <property type="molecule type" value="Genomic_DNA"/>
</dbReference>
<keyword evidence="2" id="KW-0808">Transferase</keyword>
<protein>
    <submittedName>
        <fullName evidence="2">S-adenosyl-L-methionine-dependent methyltransferase</fullName>
    </submittedName>
</protein>
<keyword evidence="1" id="KW-0472">Membrane</keyword>
<dbReference type="CDD" id="cd02440">
    <property type="entry name" value="AdoMet_MTases"/>
    <property type="match status" value="1"/>
</dbReference>
<organism evidence="2 3">
    <name type="scientific">Schizothecium vesticola</name>
    <dbReference type="NCBI Taxonomy" id="314040"/>
    <lineage>
        <taxon>Eukaryota</taxon>
        <taxon>Fungi</taxon>
        <taxon>Dikarya</taxon>
        <taxon>Ascomycota</taxon>
        <taxon>Pezizomycotina</taxon>
        <taxon>Sordariomycetes</taxon>
        <taxon>Sordariomycetidae</taxon>
        <taxon>Sordariales</taxon>
        <taxon>Schizotheciaceae</taxon>
        <taxon>Schizothecium</taxon>
    </lineage>
</organism>
<dbReference type="GO" id="GO:0008168">
    <property type="term" value="F:methyltransferase activity"/>
    <property type="evidence" value="ECO:0007669"/>
    <property type="project" value="UniProtKB-KW"/>
</dbReference>
<evidence type="ECO:0000313" key="3">
    <source>
        <dbReference type="Proteomes" id="UP001172155"/>
    </source>
</evidence>
<reference evidence="2" key="1">
    <citation type="submission" date="2023-06" db="EMBL/GenBank/DDBJ databases">
        <title>Genome-scale phylogeny and comparative genomics of the fungal order Sordariales.</title>
        <authorList>
            <consortium name="Lawrence Berkeley National Laboratory"/>
            <person name="Hensen N."/>
            <person name="Bonometti L."/>
            <person name="Westerberg I."/>
            <person name="Brannstrom I.O."/>
            <person name="Guillou S."/>
            <person name="Cros-Aarteil S."/>
            <person name="Calhoun S."/>
            <person name="Haridas S."/>
            <person name="Kuo A."/>
            <person name="Mondo S."/>
            <person name="Pangilinan J."/>
            <person name="Riley R."/>
            <person name="LaButti K."/>
            <person name="Andreopoulos B."/>
            <person name="Lipzen A."/>
            <person name="Chen C."/>
            <person name="Yanf M."/>
            <person name="Daum C."/>
            <person name="Ng V."/>
            <person name="Clum A."/>
            <person name="Steindorff A."/>
            <person name="Ohm R."/>
            <person name="Martin F."/>
            <person name="Silar P."/>
            <person name="Natvig D."/>
            <person name="Lalanne C."/>
            <person name="Gautier V."/>
            <person name="Ament-velasquez S.L."/>
            <person name="Kruys A."/>
            <person name="Hutchinson M.I."/>
            <person name="Powell A.J."/>
            <person name="Barry K."/>
            <person name="Miller A.N."/>
            <person name="Grigoriev I.V."/>
            <person name="Debuchy R."/>
            <person name="Gladieux P."/>
            <person name="Thoren M.H."/>
            <person name="Johannesson H."/>
        </authorList>
    </citation>
    <scope>NUCLEOTIDE SEQUENCE</scope>
    <source>
        <strain evidence="2">SMH3187-1</strain>
    </source>
</reference>
<dbReference type="PANTHER" id="PTHR45036:SF1">
    <property type="entry name" value="METHYLTRANSFERASE LIKE 7A"/>
    <property type="match status" value="1"/>
</dbReference>
<dbReference type="InterPro" id="IPR052356">
    <property type="entry name" value="Thiol_S-MT"/>
</dbReference>
<keyword evidence="3" id="KW-1185">Reference proteome</keyword>
<keyword evidence="1" id="KW-1133">Transmembrane helix</keyword>
<dbReference type="Proteomes" id="UP001172155">
    <property type="component" value="Unassembled WGS sequence"/>
</dbReference>
<accession>A0AA40FCY1</accession>
<keyword evidence="2" id="KW-0489">Methyltransferase</keyword>
<evidence type="ECO:0000313" key="2">
    <source>
        <dbReference type="EMBL" id="KAK0755016.1"/>
    </source>
</evidence>
<proteinExistence type="predicted"/>
<evidence type="ECO:0000256" key="1">
    <source>
        <dbReference type="SAM" id="Phobius"/>
    </source>
</evidence>
<dbReference type="PANTHER" id="PTHR45036">
    <property type="entry name" value="METHYLTRANSFERASE LIKE 7B"/>
    <property type="match status" value="1"/>
</dbReference>
<dbReference type="InterPro" id="IPR029063">
    <property type="entry name" value="SAM-dependent_MTases_sf"/>
</dbReference>
<dbReference type="GO" id="GO:0032259">
    <property type="term" value="P:methylation"/>
    <property type="evidence" value="ECO:0007669"/>
    <property type="project" value="UniProtKB-KW"/>
</dbReference>
<sequence length="296" mass="32208">MPFADYTTQHHAPLTALLGLLNPWSFLFISLTYLPSTILSSPSSLFSWSRLHSLWFSRFWATIGPQVQTSTSPFVIPLLSGLVHRGVVVPPSSAQHPGLGGTVLEIGAGSGLWASLFSDEHLPPAGTAAGTLGVRTPISHIYGVEPNPAVHAALRERVAAAGLGGRYEIVPVGIEDLLATGRVAAGSVDCIVSVLCLCSIPEPARNIRELYKCLKPGGRWYVFEHVKTYPEQGRVLSLYQAFINLFWPICIGGCNIRRDTVNHLLEAGEWSDIDLRQPPQEPWFNTVPHICGTLTK</sequence>
<dbReference type="Pfam" id="PF13489">
    <property type="entry name" value="Methyltransf_23"/>
    <property type="match status" value="1"/>
</dbReference>
<dbReference type="AlphaFoldDB" id="A0AA40FCY1"/>
<gene>
    <name evidence="2" type="ORF">B0T18DRAFT_435228</name>
</gene>